<comment type="caution">
    <text evidence="1">The sequence shown here is derived from an EMBL/GenBank/DDBJ whole genome shotgun (WGS) entry which is preliminary data.</text>
</comment>
<evidence type="ECO:0000313" key="2">
    <source>
        <dbReference type="Proteomes" id="UP000033722"/>
    </source>
</evidence>
<protein>
    <submittedName>
        <fullName evidence="1">Uncharacterized protein</fullName>
    </submittedName>
</protein>
<sequence>MYVVILDIFQYFTRYTKDNHSVKGLEDPHIMGIQLKYNQYYDIYIG</sequence>
<dbReference type="EMBL" id="LAOD01000028">
    <property type="protein sequence ID" value="KJV83735.1"/>
    <property type="molecule type" value="Genomic_DNA"/>
</dbReference>
<reference evidence="1 2" key="1">
    <citation type="submission" date="2015-01" db="EMBL/GenBank/DDBJ databases">
        <title>Genome Sequencing of Rickettsiales.</title>
        <authorList>
            <person name="Daugherty S.C."/>
            <person name="Su Q."/>
            <person name="Abolude K."/>
            <person name="Beier-Sexton M."/>
            <person name="Carlyon J.A."/>
            <person name="Carter R."/>
            <person name="Day N.P."/>
            <person name="Dumler S.J."/>
            <person name="Dyachenko V."/>
            <person name="Godinez A."/>
            <person name="Kurtti T.J."/>
            <person name="Lichay M."/>
            <person name="Mullins K.E."/>
            <person name="Ott S."/>
            <person name="Pappas-Brown V."/>
            <person name="Paris D.H."/>
            <person name="Patel P."/>
            <person name="Richards A.L."/>
            <person name="Sadzewicz L."/>
            <person name="Sears K."/>
            <person name="Seidman D."/>
            <person name="Sengamalay N."/>
            <person name="Stenos J."/>
            <person name="Tallon L.J."/>
            <person name="Vincent G."/>
            <person name="Fraser C.M."/>
            <person name="Munderloh U."/>
            <person name="Dunning-Hotopp J.C."/>
        </authorList>
    </citation>
    <scope>NUCLEOTIDE SEQUENCE [LARGE SCALE GENOMIC DNA]</scope>
    <source>
        <strain evidence="1 2">CRT53-1</strain>
    </source>
</reference>
<accession>A0A0F3PTT3</accession>
<dbReference type="PATRIC" id="fig|1359157.3.peg.1161"/>
<evidence type="ECO:0000313" key="1">
    <source>
        <dbReference type="EMBL" id="KJV83735.1"/>
    </source>
</evidence>
<dbReference type="Proteomes" id="UP000033722">
    <property type="component" value="Unassembled WGS sequence"/>
</dbReference>
<organism evidence="1 2">
    <name type="scientific">Anaplasma phagocytophilum str. CRT53-1</name>
    <dbReference type="NCBI Taxonomy" id="1359157"/>
    <lineage>
        <taxon>Bacteria</taxon>
        <taxon>Pseudomonadati</taxon>
        <taxon>Pseudomonadota</taxon>
        <taxon>Alphaproteobacteria</taxon>
        <taxon>Rickettsiales</taxon>
        <taxon>Anaplasmataceae</taxon>
        <taxon>Anaplasma</taxon>
        <taxon>phagocytophilum group</taxon>
    </lineage>
</organism>
<dbReference type="AlphaFoldDB" id="A0A0F3PTT3"/>
<name>A0A0F3PTT3_ANAPH</name>
<proteinExistence type="predicted"/>
<gene>
    <name evidence="1" type="ORF">APHCRT_1305</name>
</gene>